<dbReference type="InterPro" id="IPR043128">
    <property type="entry name" value="Rev_trsase/Diguanyl_cyclase"/>
</dbReference>
<dbReference type="GO" id="GO:0052621">
    <property type="term" value="F:diguanylate cyclase activity"/>
    <property type="evidence" value="ECO:0007669"/>
    <property type="project" value="UniProtKB-EC"/>
</dbReference>
<dbReference type="SUPFAM" id="SSF55073">
    <property type="entry name" value="Nucleotide cyclase"/>
    <property type="match status" value="1"/>
</dbReference>
<keyword evidence="5" id="KW-1185">Reference proteome</keyword>
<dbReference type="EC" id="2.7.7.65" evidence="1"/>
<organism evidence="4 5">
    <name type="scientific">Rheinheimera riviphila</name>
    <dbReference type="NCBI Taxonomy" id="1834037"/>
    <lineage>
        <taxon>Bacteria</taxon>
        <taxon>Pseudomonadati</taxon>
        <taxon>Pseudomonadota</taxon>
        <taxon>Gammaproteobacteria</taxon>
        <taxon>Chromatiales</taxon>
        <taxon>Chromatiaceae</taxon>
        <taxon>Rheinheimera</taxon>
    </lineage>
</organism>
<accession>A0A437QZG2</accession>
<dbReference type="NCBIfam" id="TIGR00254">
    <property type="entry name" value="GGDEF"/>
    <property type="match status" value="1"/>
</dbReference>
<reference evidence="4 5" key="1">
    <citation type="submission" date="2019-01" db="EMBL/GenBank/DDBJ databases">
        <authorList>
            <person name="Chen W.-M."/>
        </authorList>
    </citation>
    <scope>NUCLEOTIDE SEQUENCE [LARGE SCALE GENOMIC DNA]</scope>
    <source>
        <strain evidence="4 5">KYPC3</strain>
    </source>
</reference>
<evidence type="ECO:0000256" key="2">
    <source>
        <dbReference type="SAM" id="Coils"/>
    </source>
</evidence>
<sequence length="338" mass="38156">MMYQDSIDQASEKAALALAFLQRHRLAAHPVNFTVGYDYISGVNAELCHAIEQKLAAHIPFDDFVMAELYSNFIISTSKENEQLVNQVNQIVSKLAGSSELASEAITEYIGVLDHSLLALKTDDPHQARDTLHRLLDATYDVRTSQQKLRDQLKQSNEQSQQLRNELEDLKKSRQVDALTGLYNRLAMQEQVDQWLTEDPKRRIAAIAVDLDHFRQFNQDYGFNIGDVILSKVAKKISAYVQESGLPVRAGGEEFLILLPDVDLRTASEIAEQVRRGVEKLRFVSSRSKKALPKVTISLGVTLYQAQENWHQFLARTTSVMNVAKKRGRNQVATEAMV</sequence>
<name>A0A437QZG2_9GAMM</name>
<dbReference type="PROSITE" id="PS50887">
    <property type="entry name" value="GGDEF"/>
    <property type="match status" value="1"/>
</dbReference>
<dbReference type="GO" id="GO:0005886">
    <property type="term" value="C:plasma membrane"/>
    <property type="evidence" value="ECO:0007669"/>
    <property type="project" value="TreeGrafter"/>
</dbReference>
<dbReference type="Gene3D" id="3.30.70.270">
    <property type="match status" value="1"/>
</dbReference>
<keyword evidence="2" id="KW-0175">Coiled coil</keyword>
<feature type="coiled-coil region" evidence="2">
    <location>
        <begin position="146"/>
        <end position="173"/>
    </location>
</feature>
<dbReference type="RefSeq" id="WP_127698653.1">
    <property type="nucleotide sequence ID" value="NZ_SACS01000007.1"/>
</dbReference>
<evidence type="ECO:0000313" key="5">
    <source>
        <dbReference type="Proteomes" id="UP000283077"/>
    </source>
</evidence>
<dbReference type="Proteomes" id="UP000283077">
    <property type="component" value="Unassembled WGS sequence"/>
</dbReference>
<dbReference type="CDD" id="cd01949">
    <property type="entry name" value="GGDEF"/>
    <property type="match status" value="1"/>
</dbReference>
<dbReference type="InterPro" id="IPR000160">
    <property type="entry name" value="GGDEF_dom"/>
</dbReference>
<dbReference type="PANTHER" id="PTHR45138">
    <property type="entry name" value="REGULATORY COMPONENTS OF SENSORY TRANSDUCTION SYSTEM"/>
    <property type="match status" value="1"/>
</dbReference>
<dbReference type="GO" id="GO:1902201">
    <property type="term" value="P:negative regulation of bacterial-type flagellum-dependent cell motility"/>
    <property type="evidence" value="ECO:0007669"/>
    <property type="project" value="TreeGrafter"/>
</dbReference>
<dbReference type="PANTHER" id="PTHR45138:SF2">
    <property type="entry name" value="DIGUANYLATE CYCLASE VDCA"/>
    <property type="match status" value="1"/>
</dbReference>
<evidence type="ECO:0000259" key="3">
    <source>
        <dbReference type="PROSITE" id="PS50887"/>
    </source>
</evidence>
<dbReference type="InterPro" id="IPR029787">
    <property type="entry name" value="Nucleotide_cyclase"/>
</dbReference>
<protein>
    <recommendedName>
        <fullName evidence="1">diguanylate cyclase</fullName>
        <ecNumber evidence="1">2.7.7.65</ecNumber>
    </recommendedName>
</protein>
<dbReference type="EMBL" id="SACS01000007">
    <property type="protein sequence ID" value="RVU39922.1"/>
    <property type="molecule type" value="Genomic_DNA"/>
</dbReference>
<proteinExistence type="predicted"/>
<gene>
    <name evidence="4" type="ORF">EOE67_08400</name>
</gene>
<dbReference type="Pfam" id="PF00990">
    <property type="entry name" value="GGDEF"/>
    <property type="match status" value="1"/>
</dbReference>
<dbReference type="InterPro" id="IPR050469">
    <property type="entry name" value="Diguanylate_Cyclase"/>
</dbReference>
<evidence type="ECO:0000313" key="4">
    <source>
        <dbReference type="EMBL" id="RVU39922.1"/>
    </source>
</evidence>
<evidence type="ECO:0000256" key="1">
    <source>
        <dbReference type="ARBA" id="ARBA00012528"/>
    </source>
</evidence>
<feature type="domain" description="GGDEF" evidence="3">
    <location>
        <begin position="202"/>
        <end position="337"/>
    </location>
</feature>
<dbReference type="SMART" id="SM00267">
    <property type="entry name" value="GGDEF"/>
    <property type="match status" value="1"/>
</dbReference>
<dbReference type="AlphaFoldDB" id="A0A437QZG2"/>
<dbReference type="OrthoDB" id="9812260at2"/>
<comment type="caution">
    <text evidence="4">The sequence shown here is derived from an EMBL/GenBank/DDBJ whole genome shotgun (WGS) entry which is preliminary data.</text>
</comment>
<dbReference type="GO" id="GO:0043709">
    <property type="term" value="P:cell adhesion involved in single-species biofilm formation"/>
    <property type="evidence" value="ECO:0007669"/>
    <property type="project" value="TreeGrafter"/>
</dbReference>